<feature type="domain" description="Cyanovirin-N" evidence="1">
    <location>
        <begin position="32"/>
        <end position="135"/>
    </location>
</feature>
<dbReference type="InterPro" id="IPR011058">
    <property type="entry name" value="Cyanovirin-N"/>
</dbReference>
<dbReference type="Pfam" id="PF08881">
    <property type="entry name" value="CVNH"/>
    <property type="match status" value="2"/>
</dbReference>
<sequence length="434" mass="48341">MSTASDVVPVRILATSECYNSPQCFQGVGGGFFSIYCRNIEYKDGKLSALCQTSDGNWLSATLDLNYHLENVDGIVRVATEPPGNFLASCVDVALEGMSMLKGRASRASGGDSNMVDFQLQLDDYVANIGGKLKIGGGFFSRDSSQIRFTRHGWLEALCRCSSNESLTSSLHLNYYLESIDGVLQFADSPPGNFLAVARNVTLDTSTMRLRGSLQRIDSSWRDFELNLDYNVKNVEGRLVWLPYPHAPYYAHENGGGGFGSYDASDDPQLVEYATSIWPHDLTGGDHRITPPANQTEKIDIARIIAKWDLDLMDRGWKQCTLVSFPKEIPGWRIDNQENGAFPIGGLWYYSIAVQKGRNVYASVLAPVGYNLGRTRFRNAMLHSRDQGTVLRIAPPRLTDPRQPPPQFDPRCAQAWVSSLNWVITTSLKRRIYL</sequence>
<dbReference type="Proteomes" id="UP000825935">
    <property type="component" value="Chromosome 15"/>
</dbReference>
<dbReference type="SUPFAM" id="SSF51322">
    <property type="entry name" value="Cyanovirin-N"/>
    <property type="match status" value="2"/>
</dbReference>
<keyword evidence="3" id="KW-1185">Reference proteome</keyword>
<dbReference type="InterPro" id="IPR036673">
    <property type="entry name" value="Cyanovirin-N_sf"/>
</dbReference>
<dbReference type="PANTHER" id="PTHR42076:SF1">
    <property type="entry name" value="CYANOVIRIN-N DOMAIN-CONTAINING PROTEIN"/>
    <property type="match status" value="1"/>
</dbReference>
<dbReference type="PANTHER" id="PTHR42076">
    <property type="entry name" value="CYANOVIRIN-N HOMOLOG"/>
    <property type="match status" value="1"/>
</dbReference>
<comment type="caution">
    <text evidence="2">The sequence shown here is derived from an EMBL/GenBank/DDBJ whole genome shotgun (WGS) entry which is preliminary data.</text>
</comment>
<organism evidence="2 3">
    <name type="scientific">Ceratopteris richardii</name>
    <name type="common">Triangle waterfern</name>
    <dbReference type="NCBI Taxonomy" id="49495"/>
    <lineage>
        <taxon>Eukaryota</taxon>
        <taxon>Viridiplantae</taxon>
        <taxon>Streptophyta</taxon>
        <taxon>Embryophyta</taxon>
        <taxon>Tracheophyta</taxon>
        <taxon>Polypodiopsida</taxon>
        <taxon>Polypodiidae</taxon>
        <taxon>Polypodiales</taxon>
        <taxon>Pteridineae</taxon>
        <taxon>Pteridaceae</taxon>
        <taxon>Parkerioideae</taxon>
        <taxon>Ceratopteris</taxon>
    </lineage>
</organism>
<gene>
    <name evidence="2" type="ORF">KP509_15G045000</name>
</gene>
<accession>A0A8T2T918</accession>
<feature type="domain" description="Cyanovirin-N" evidence="1">
    <location>
        <begin position="139"/>
        <end position="241"/>
    </location>
</feature>
<evidence type="ECO:0000259" key="1">
    <source>
        <dbReference type="SMART" id="SM01111"/>
    </source>
</evidence>
<reference evidence="2" key="1">
    <citation type="submission" date="2021-08" db="EMBL/GenBank/DDBJ databases">
        <title>WGS assembly of Ceratopteris richardii.</title>
        <authorList>
            <person name="Marchant D.B."/>
            <person name="Chen G."/>
            <person name="Jenkins J."/>
            <person name="Shu S."/>
            <person name="Leebens-Mack J."/>
            <person name="Grimwood J."/>
            <person name="Schmutz J."/>
            <person name="Soltis P."/>
            <person name="Soltis D."/>
            <person name="Chen Z.-H."/>
        </authorList>
    </citation>
    <scope>NUCLEOTIDE SEQUENCE</scope>
    <source>
        <strain evidence="2">Whitten #5841</strain>
        <tissue evidence="2">Leaf</tissue>
    </source>
</reference>
<protein>
    <recommendedName>
        <fullName evidence="1">Cyanovirin-N domain-containing protein</fullName>
    </recommendedName>
</protein>
<evidence type="ECO:0000313" key="2">
    <source>
        <dbReference type="EMBL" id="KAH7404823.1"/>
    </source>
</evidence>
<proteinExistence type="predicted"/>
<evidence type="ECO:0000313" key="3">
    <source>
        <dbReference type="Proteomes" id="UP000825935"/>
    </source>
</evidence>
<dbReference type="SMART" id="SM01111">
    <property type="entry name" value="CVNH"/>
    <property type="match status" value="2"/>
</dbReference>
<name>A0A8T2T918_CERRI</name>
<dbReference type="EMBL" id="CM035420">
    <property type="protein sequence ID" value="KAH7404823.1"/>
    <property type="molecule type" value="Genomic_DNA"/>
</dbReference>
<dbReference type="Gene3D" id="2.30.60.10">
    <property type="entry name" value="Cyanovirin-N"/>
    <property type="match status" value="2"/>
</dbReference>
<dbReference type="OrthoDB" id="2447517at2759"/>
<dbReference type="AlphaFoldDB" id="A0A8T2T918"/>